<evidence type="ECO:0000256" key="4">
    <source>
        <dbReference type="ARBA" id="ARBA00023136"/>
    </source>
</evidence>
<organism evidence="5 6">
    <name type="scientific">Streptomyces pathocidini</name>
    <dbReference type="NCBI Taxonomy" id="1650571"/>
    <lineage>
        <taxon>Bacteria</taxon>
        <taxon>Bacillati</taxon>
        <taxon>Actinomycetota</taxon>
        <taxon>Actinomycetes</taxon>
        <taxon>Kitasatosporales</taxon>
        <taxon>Streptomycetaceae</taxon>
        <taxon>Streptomyces</taxon>
    </lineage>
</organism>
<evidence type="ECO:0000313" key="5">
    <source>
        <dbReference type="EMBL" id="MFI1963029.1"/>
    </source>
</evidence>
<gene>
    <name evidence="5" type="ORF">ACH429_02615</name>
</gene>
<comment type="caution">
    <text evidence="5">The sequence shown here is derived from an EMBL/GenBank/DDBJ whole genome shotgun (WGS) entry which is preliminary data.</text>
</comment>
<dbReference type="RefSeq" id="WP_055471834.1">
    <property type="nucleotide sequence ID" value="NZ_JBIRWE010000001.1"/>
</dbReference>
<accession>A0ABW7UNX7</accession>
<reference evidence="5 6" key="1">
    <citation type="submission" date="2024-10" db="EMBL/GenBank/DDBJ databases">
        <title>The Natural Products Discovery Center: Release of the First 8490 Sequenced Strains for Exploring Actinobacteria Biosynthetic Diversity.</title>
        <authorList>
            <person name="Kalkreuter E."/>
            <person name="Kautsar S.A."/>
            <person name="Yang D."/>
            <person name="Bader C.D."/>
            <person name="Teijaro C.N."/>
            <person name="Fluegel L."/>
            <person name="Davis C.M."/>
            <person name="Simpson J.R."/>
            <person name="Lauterbach L."/>
            <person name="Steele A.D."/>
            <person name="Gui C."/>
            <person name="Meng S."/>
            <person name="Li G."/>
            <person name="Viehrig K."/>
            <person name="Ye F."/>
            <person name="Su P."/>
            <person name="Kiefer A.F."/>
            <person name="Nichols A."/>
            <person name="Cepeda A.J."/>
            <person name="Yan W."/>
            <person name="Fan B."/>
            <person name="Jiang Y."/>
            <person name="Adhikari A."/>
            <person name="Zheng C.-J."/>
            <person name="Schuster L."/>
            <person name="Cowan T.M."/>
            <person name="Smanski M.J."/>
            <person name="Chevrette M.G."/>
            <person name="De Carvalho L.P.S."/>
            <person name="Shen B."/>
        </authorList>
    </citation>
    <scope>NUCLEOTIDE SEQUENCE [LARGE SCALE GENOMIC DNA]</scope>
    <source>
        <strain evidence="5 6">NPDC020327</strain>
    </source>
</reference>
<name>A0ABW7UNX7_9ACTN</name>
<dbReference type="Pfam" id="PF05719">
    <property type="entry name" value="GPP34"/>
    <property type="match status" value="1"/>
</dbReference>
<dbReference type="EMBL" id="JBIRWE010000001">
    <property type="protein sequence ID" value="MFI1963029.1"/>
    <property type="molecule type" value="Genomic_DNA"/>
</dbReference>
<keyword evidence="4" id="KW-0472">Membrane</keyword>
<comment type="subcellular location">
    <subcellularLocation>
        <location evidence="1">Golgi apparatus membrane</location>
        <topology evidence="1">Peripheral membrane protein</topology>
        <orientation evidence="1">Cytoplasmic side</orientation>
    </subcellularLocation>
</comment>
<protein>
    <submittedName>
        <fullName evidence="5">GPP34 family phosphoprotein</fullName>
    </submittedName>
</protein>
<sequence length="230" mass="24023">MPNGPFSLPAELYLLAWDTKAIKLTRTASLHLLVRAGALTELAQRGRLVDVDGIVTPADDSRTGDPVLDGLLELIEESRPRTWKAWVSRDAGLTLGAVRDQLRGTGHLRTETRRVLGLFPAKDHVLDQGGGVAAADALKTGVLGVLRGTQDVSEVPERAAALVALAAAGELRTVITAADAAAYEERVAVLTQRAGAAAPALRKVLEEVRAALVVAILTAAIVPPITAGGS</sequence>
<proteinExistence type="predicted"/>
<evidence type="ECO:0000256" key="2">
    <source>
        <dbReference type="ARBA" id="ARBA00023034"/>
    </source>
</evidence>
<dbReference type="Gene3D" id="1.10.3630.10">
    <property type="entry name" value="yeast vps74-n-term truncation variant domain like"/>
    <property type="match status" value="1"/>
</dbReference>
<evidence type="ECO:0000256" key="3">
    <source>
        <dbReference type="ARBA" id="ARBA00023121"/>
    </source>
</evidence>
<dbReference type="InterPro" id="IPR038261">
    <property type="entry name" value="GPP34-like_sf"/>
</dbReference>
<dbReference type="Proteomes" id="UP001611548">
    <property type="component" value="Unassembled WGS sequence"/>
</dbReference>
<keyword evidence="2" id="KW-0333">Golgi apparatus</keyword>
<evidence type="ECO:0000313" key="6">
    <source>
        <dbReference type="Proteomes" id="UP001611548"/>
    </source>
</evidence>
<dbReference type="InterPro" id="IPR008628">
    <property type="entry name" value="GPP34-like"/>
</dbReference>
<keyword evidence="6" id="KW-1185">Reference proteome</keyword>
<evidence type="ECO:0000256" key="1">
    <source>
        <dbReference type="ARBA" id="ARBA00004255"/>
    </source>
</evidence>
<keyword evidence="3" id="KW-0446">Lipid-binding</keyword>